<dbReference type="Pfam" id="PF13411">
    <property type="entry name" value="MerR_1"/>
    <property type="match status" value="1"/>
</dbReference>
<dbReference type="AlphaFoldDB" id="A0A1Y0IQX0"/>
<evidence type="ECO:0000259" key="5">
    <source>
        <dbReference type="PROSITE" id="PS50937"/>
    </source>
</evidence>
<dbReference type="PROSITE" id="PS50937">
    <property type="entry name" value="HTH_MERR_2"/>
    <property type="match status" value="1"/>
</dbReference>
<dbReference type="Gene3D" id="3.20.80.10">
    <property type="entry name" value="Regulatory factor, effector binding domain"/>
    <property type="match status" value="1"/>
</dbReference>
<keyword evidence="4" id="KW-0804">Transcription</keyword>
<sequence length="270" mass="30712">MFTVGQFARINHISAKTLRHYDSIGLLAPVLVDEENQYRYYSREQVPLLRRILFFRELGMGLEVIRELVQSGAMHDPARVEAILREHALVIQDEIAKRNELLARIDEAVTAAHEDGGEVAGLEKKILIKELPAMEVVSAHSIIRTDEEKQELIEEADAKLRGRPAATRINVYHNTDAIPEFFDLEIMFPVASGGEKTILAMQVASLLYEEEMAIGDCYRALYMWIYENGFVPSQKPFDVFTTKPDHPRGYEREIQVPFTKPLIGGDRDDA</sequence>
<evidence type="ECO:0000313" key="6">
    <source>
        <dbReference type="EMBL" id="ARU61763.1"/>
    </source>
</evidence>
<evidence type="ECO:0000256" key="3">
    <source>
        <dbReference type="ARBA" id="ARBA00023125"/>
    </source>
</evidence>
<keyword evidence="1" id="KW-0678">Repressor</keyword>
<dbReference type="SMART" id="SM00422">
    <property type="entry name" value="HTH_MERR"/>
    <property type="match status" value="1"/>
</dbReference>
<dbReference type="PANTHER" id="PTHR30204">
    <property type="entry name" value="REDOX-CYCLING DRUG-SENSING TRANSCRIPTIONAL ACTIVATOR SOXR"/>
    <property type="match status" value="1"/>
</dbReference>
<dbReference type="OrthoDB" id="9814833at2"/>
<name>A0A1Y0IQX0_9BACL</name>
<dbReference type="Gene3D" id="1.10.1660.10">
    <property type="match status" value="1"/>
</dbReference>
<dbReference type="EMBL" id="CP021434">
    <property type="protein sequence ID" value="ARU61763.1"/>
    <property type="molecule type" value="Genomic_DNA"/>
</dbReference>
<accession>A0A1Y0IQX0</accession>
<dbReference type="KEGG" id="tum:CBW65_12555"/>
<keyword evidence="3" id="KW-0238">DNA-binding</keyword>
<dbReference type="InterPro" id="IPR000551">
    <property type="entry name" value="MerR-type_HTH_dom"/>
</dbReference>
<keyword evidence="7" id="KW-1185">Reference proteome</keyword>
<reference evidence="7" key="1">
    <citation type="submission" date="2017-05" db="EMBL/GenBank/DDBJ databases">
        <authorList>
            <person name="Sung H."/>
        </authorList>
    </citation>
    <scope>NUCLEOTIDE SEQUENCE [LARGE SCALE GENOMIC DNA]</scope>
    <source>
        <strain evidence="7">AR23208</strain>
    </source>
</reference>
<feature type="domain" description="HTH merR-type" evidence="5">
    <location>
        <begin position="1"/>
        <end position="71"/>
    </location>
</feature>
<dbReference type="CDD" id="cd01107">
    <property type="entry name" value="HTH_BmrR"/>
    <property type="match status" value="1"/>
</dbReference>
<dbReference type="PANTHER" id="PTHR30204:SF69">
    <property type="entry name" value="MERR-FAMILY TRANSCRIPTIONAL REGULATOR"/>
    <property type="match status" value="1"/>
</dbReference>
<evidence type="ECO:0000256" key="1">
    <source>
        <dbReference type="ARBA" id="ARBA00022491"/>
    </source>
</evidence>
<dbReference type="InterPro" id="IPR047057">
    <property type="entry name" value="MerR_fam"/>
</dbReference>
<dbReference type="Proteomes" id="UP000195437">
    <property type="component" value="Chromosome"/>
</dbReference>
<gene>
    <name evidence="6" type="ORF">CBW65_12555</name>
</gene>
<dbReference type="InterPro" id="IPR009061">
    <property type="entry name" value="DNA-bd_dom_put_sf"/>
</dbReference>
<evidence type="ECO:0000313" key="7">
    <source>
        <dbReference type="Proteomes" id="UP000195437"/>
    </source>
</evidence>
<organism evidence="6 7">
    <name type="scientific">Tumebacillus avium</name>
    <dbReference type="NCBI Taxonomy" id="1903704"/>
    <lineage>
        <taxon>Bacteria</taxon>
        <taxon>Bacillati</taxon>
        <taxon>Bacillota</taxon>
        <taxon>Bacilli</taxon>
        <taxon>Bacillales</taxon>
        <taxon>Alicyclobacillaceae</taxon>
        <taxon>Tumebacillus</taxon>
    </lineage>
</organism>
<evidence type="ECO:0000256" key="4">
    <source>
        <dbReference type="ARBA" id="ARBA00023163"/>
    </source>
</evidence>
<dbReference type="InterPro" id="IPR011256">
    <property type="entry name" value="Reg_factor_effector_dom_sf"/>
</dbReference>
<proteinExistence type="predicted"/>
<dbReference type="SUPFAM" id="SSF46955">
    <property type="entry name" value="Putative DNA-binding domain"/>
    <property type="match status" value="1"/>
</dbReference>
<dbReference type="SUPFAM" id="SSF55136">
    <property type="entry name" value="Probable bacterial effector-binding domain"/>
    <property type="match status" value="1"/>
</dbReference>
<dbReference type="RefSeq" id="WP_087457133.1">
    <property type="nucleotide sequence ID" value="NZ_CP021434.1"/>
</dbReference>
<keyword evidence="2" id="KW-0805">Transcription regulation</keyword>
<dbReference type="GO" id="GO:0003677">
    <property type="term" value="F:DNA binding"/>
    <property type="evidence" value="ECO:0007669"/>
    <property type="project" value="UniProtKB-KW"/>
</dbReference>
<dbReference type="GO" id="GO:0003700">
    <property type="term" value="F:DNA-binding transcription factor activity"/>
    <property type="evidence" value="ECO:0007669"/>
    <property type="project" value="InterPro"/>
</dbReference>
<evidence type="ECO:0000256" key="2">
    <source>
        <dbReference type="ARBA" id="ARBA00023015"/>
    </source>
</evidence>
<protein>
    <recommendedName>
        <fullName evidence="5">HTH merR-type domain-containing protein</fullName>
    </recommendedName>
</protein>